<comment type="similarity">
    <text evidence="1">Belongs to the metallo-dependent hydrolases superfamily. Peptidase M19 family.</text>
</comment>
<accession>A0AAN9Z3M2</accession>
<keyword evidence="1" id="KW-0645">Protease</keyword>
<sequence length="111" mass="12357">MSYIRSLIGVEHIGVGGDFDGINRTPHGLEDVSMYPELFAELLRTGHWTVEDLKKVAGLNLLRVFKKVEKVRDDMRSAGVLPSEELLTETPSGERLPCTFDVGAAERETEL</sequence>
<gene>
    <name evidence="2" type="ORF">R5R35_010068</name>
</gene>
<keyword evidence="1" id="KW-0224">Dipeptidase</keyword>
<keyword evidence="1" id="KW-0449">Lipoprotein</keyword>
<dbReference type="InterPro" id="IPR032466">
    <property type="entry name" value="Metal_Hydrolase"/>
</dbReference>
<keyword evidence="1" id="KW-0472">Membrane</keyword>
<keyword evidence="1" id="KW-1015">Disulfide bond</keyword>
<name>A0AAN9Z3M2_9ORTH</name>
<keyword evidence="1" id="KW-0479">Metal-binding</keyword>
<dbReference type="Pfam" id="PF01244">
    <property type="entry name" value="Peptidase_M19"/>
    <property type="match status" value="1"/>
</dbReference>
<proteinExistence type="inferred from homology"/>
<evidence type="ECO:0000313" key="2">
    <source>
        <dbReference type="EMBL" id="KAK7861704.1"/>
    </source>
</evidence>
<dbReference type="InterPro" id="IPR008257">
    <property type="entry name" value="Pept_M19"/>
</dbReference>
<dbReference type="Proteomes" id="UP001378592">
    <property type="component" value="Unassembled WGS sequence"/>
</dbReference>
<organism evidence="2 3">
    <name type="scientific">Gryllus longicercus</name>
    <dbReference type="NCBI Taxonomy" id="2509291"/>
    <lineage>
        <taxon>Eukaryota</taxon>
        <taxon>Metazoa</taxon>
        <taxon>Ecdysozoa</taxon>
        <taxon>Arthropoda</taxon>
        <taxon>Hexapoda</taxon>
        <taxon>Insecta</taxon>
        <taxon>Pterygota</taxon>
        <taxon>Neoptera</taxon>
        <taxon>Polyneoptera</taxon>
        <taxon>Orthoptera</taxon>
        <taxon>Ensifera</taxon>
        <taxon>Gryllidea</taxon>
        <taxon>Grylloidea</taxon>
        <taxon>Gryllidae</taxon>
        <taxon>Gryllinae</taxon>
        <taxon>Gryllus</taxon>
    </lineage>
</organism>
<dbReference type="EMBL" id="JAZDUA010000305">
    <property type="protein sequence ID" value="KAK7861704.1"/>
    <property type="molecule type" value="Genomic_DNA"/>
</dbReference>
<dbReference type="GO" id="GO:0006508">
    <property type="term" value="P:proteolysis"/>
    <property type="evidence" value="ECO:0007669"/>
    <property type="project" value="UniProtKB-KW"/>
</dbReference>
<dbReference type="GO" id="GO:0070573">
    <property type="term" value="F:metallodipeptidase activity"/>
    <property type="evidence" value="ECO:0007669"/>
    <property type="project" value="InterPro"/>
</dbReference>
<dbReference type="Gene3D" id="3.20.20.140">
    <property type="entry name" value="Metal-dependent hydrolases"/>
    <property type="match status" value="1"/>
</dbReference>
<dbReference type="AlphaFoldDB" id="A0AAN9Z3M2"/>
<evidence type="ECO:0000256" key="1">
    <source>
        <dbReference type="RuleBase" id="RU341113"/>
    </source>
</evidence>
<dbReference type="SUPFAM" id="SSF51556">
    <property type="entry name" value="Metallo-dependent hydrolases"/>
    <property type="match status" value="1"/>
</dbReference>
<dbReference type="EC" id="3.4.13.19" evidence="1"/>
<keyword evidence="1" id="KW-0862">Zinc</keyword>
<evidence type="ECO:0000313" key="3">
    <source>
        <dbReference type="Proteomes" id="UP001378592"/>
    </source>
</evidence>
<keyword evidence="1" id="KW-0325">Glycoprotein</keyword>
<protein>
    <recommendedName>
        <fullName evidence="1">Dipeptidase</fullName>
        <ecNumber evidence="1">3.4.13.19</ecNumber>
    </recommendedName>
</protein>
<comment type="catalytic activity">
    <reaction evidence="1">
        <text>an L-aminoacyl-L-amino acid + H2O = 2 an L-alpha-amino acid</text>
        <dbReference type="Rhea" id="RHEA:48940"/>
        <dbReference type="ChEBI" id="CHEBI:15377"/>
        <dbReference type="ChEBI" id="CHEBI:59869"/>
        <dbReference type="ChEBI" id="CHEBI:77460"/>
        <dbReference type="EC" id="3.4.13.19"/>
    </reaction>
</comment>
<keyword evidence="3" id="KW-1185">Reference proteome</keyword>
<reference evidence="2 3" key="1">
    <citation type="submission" date="2024-03" db="EMBL/GenBank/DDBJ databases">
        <title>The genome assembly and annotation of the cricket Gryllus longicercus Weissman &amp; Gray.</title>
        <authorList>
            <person name="Szrajer S."/>
            <person name="Gray D."/>
            <person name="Ylla G."/>
        </authorList>
    </citation>
    <scope>NUCLEOTIDE SEQUENCE [LARGE SCALE GENOMIC DNA]</scope>
    <source>
        <strain evidence="2">DAG 2021-001</strain>
        <tissue evidence="2">Whole body minus gut</tissue>
    </source>
</reference>
<comment type="caution">
    <text evidence="2">The sequence shown here is derived from an EMBL/GenBank/DDBJ whole genome shotgun (WGS) entry which is preliminary data.</text>
</comment>
<dbReference type="PANTHER" id="PTHR10443:SF12">
    <property type="entry name" value="DIPEPTIDASE"/>
    <property type="match status" value="1"/>
</dbReference>
<comment type="cofactor">
    <cofactor evidence="1">
        <name>Zn(2+)</name>
        <dbReference type="ChEBI" id="CHEBI:29105"/>
    </cofactor>
</comment>
<dbReference type="PANTHER" id="PTHR10443">
    <property type="entry name" value="MICROSOMAL DIPEPTIDASE"/>
    <property type="match status" value="1"/>
</dbReference>
<keyword evidence="1" id="KW-0378">Hydrolase</keyword>
<dbReference type="PROSITE" id="PS51365">
    <property type="entry name" value="RENAL_DIPEPTIDASE_2"/>
    <property type="match status" value="1"/>
</dbReference>
<comment type="subunit">
    <text evidence="1">Homodimer; disulfide-linked.</text>
</comment>
<keyword evidence="1" id="KW-0482">Metalloprotease</keyword>
<dbReference type="GO" id="GO:0046872">
    <property type="term" value="F:metal ion binding"/>
    <property type="evidence" value="ECO:0007669"/>
    <property type="project" value="UniProtKB-UniRule"/>
</dbReference>
<dbReference type="GO" id="GO:0098552">
    <property type="term" value="C:side of membrane"/>
    <property type="evidence" value="ECO:0007669"/>
    <property type="project" value="UniProtKB-KW"/>
</dbReference>
<keyword evidence="1" id="KW-0336">GPI-anchor</keyword>
<comment type="subcellular location">
    <subcellularLocation>
        <location evidence="1">Membrane</location>
        <topology evidence="1">Lipid-anchor</topology>
        <topology evidence="1">GPI-anchor</topology>
    </subcellularLocation>
</comment>